<organism evidence="4 6">
    <name type="scientific">Phytophthora rubi</name>
    <dbReference type="NCBI Taxonomy" id="129364"/>
    <lineage>
        <taxon>Eukaryota</taxon>
        <taxon>Sar</taxon>
        <taxon>Stramenopiles</taxon>
        <taxon>Oomycota</taxon>
        <taxon>Peronosporomycetes</taxon>
        <taxon>Peronosporales</taxon>
        <taxon>Peronosporaceae</taxon>
        <taxon>Phytophthora</taxon>
    </lineage>
</organism>
<dbReference type="SMART" id="SM00320">
    <property type="entry name" value="WD40"/>
    <property type="match status" value="6"/>
</dbReference>
<evidence type="ECO:0000313" key="7">
    <source>
        <dbReference type="Proteomes" id="UP000434957"/>
    </source>
</evidence>
<gene>
    <name evidence="4" type="ORF">PR001_g16926</name>
    <name evidence="5" type="ORF">PR003_g17795</name>
</gene>
<dbReference type="SUPFAM" id="SSF49265">
    <property type="entry name" value="Fibronectin type III"/>
    <property type="match status" value="3"/>
</dbReference>
<evidence type="ECO:0000256" key="1">
    <source>
        <dbReference type="ARBA" id="ARBA00022737"/>
    </source>
</evidence>
<dbReference type="CDD" id="cd00063">
    <property type="entry name" value="FN3"/>
    <property type="match status" value="4"/>
</dbReference>
<dbReference type="InterPro" id="IPR036322">
    <property type="entry name" value="WD40_repeat_dom_sf"/>
</dbReference>
<dbReference type="InterPro" id="IPR015943">
    <property type="entry name" value="WD40/YVTN_repeat-like_dom_sf"/>
</dbReference>
<dbReference type="EMBL" id="QXFT01001381">
    <property type="protein sequence ID" value="KAE9320144.1"/>
    <property type="molecule type" value="Genomic_DNA"/>
</dbReference>
<feature type="domain" description="Fibronectin type-III" evidence="3">
    <location>
        <begin position="1143"/>
        <end position="1246"/>
    </location>
</feature>
<feature type="repeat" description="WD" evidence="2">
    <location>
        <begin position="495"/>
        <end position="536"/>
    </location>
</feature>
<dbReference type="Gene3D" id="2.130.10.10">
    <property type="entry name" value="YVTN repeat-like/Quinoprotein amine dehydrogenase"/>
    <property type="match status" value="2"/>
</dbReference>
<dbReference type="SUPFAM" id="SSF50978">
    <property type="entry name" value="WD40 repeat-like"/>
    <property type="match status" value="1"/>
</dbReference>
<comment type="caution">
    <text evidence="4">The sequence shown here is derived from an EMBL/GenBank/DDBJ whole genome shotgun (WGS) entry which is preliminary data.</text>
</comment>
<evidence type="ECO:0000259" key="3">
    <source>
        <dbReference type="PROSITE" id="PS50853"/>
    </source>
</evidence>
<dbReference type="InterPro" id="IPR013783">
    <property type="entry name" value="Ig-like_fold"/>
</dbReference>
<evidence type="ECO:0000313" key="6">
    <source>
        <dbReference type="Proteomes" id="UP000429607"/>
    </source>
</evidence>
<name>A0A6A3KUY4_9STRA</name>
<proteinExistence type="predicted"/>
<sequence length="1299" mass="143015">MGKASRRKQLDEQRKQFFDIHGDGRSAEDRANARVMLDALQKKLEDDALREDGFYFVDGKYVDSRRPRLTSGMKTRGFEAHRSSITDVAIVRIATSPQSEKELMILFTFGLDCVSIWNLSNGELLSSLDVSSSHALFICGGAAQSKTSDLDIVVFAYATYSEPIVRCFDYQKNAITPAEPSATVFDMASNYCTGHQQAITSMAFSHAGELLATASWDSTCMIWRVSTDRQLVSFSPLKAGVKTNEGVRLTLLMILPVHEEGASCLAFTVDDQALVTCGECVIKVWDISAASTDNQEENKQTNVSSSLSDELHEWEQAIPFSFSIESSTNLFTFDESMTALVANHEWMNFSEDTEKLTLLAPSQSEDERNEAIDVQQCVHRIIDEIDPSEDEAQKLFTFLVNSRKDSEEVTKSENNSTSDVSALTPEEAARLRTQFRGMENFDFERLFTPALSLSLERNRGVDSIPAKTVTRMSSSPDANGRLIRSFSKITADGTFSSHSSTITDCAVAQELDLVVTVALDRSIRYWSLEQGVVLETVFDAHSASIVCCALTSPSTCDLSVYEMLLATGGSDNLVKVWRRNPPARAECVCSFSGHNDAVKSLAFDPSGVFLVSSSEDTTAIMWRVRPSSPDPPEKPTIVSVDRFSINVSWIEPLANGARILHYVVRTTQVSSFIGDGSDIVSIPDVEVPAKYLSRTIDKLQPGVKYTLQVAAVNQIGTSAFSAATEPVETLAFIPSRIDRPVQHENREATRITLSWTAPCPNGAAILSYTIQCRPENSVFVPVREVTLPVDEINVAVVEPPNLSSTGSTRRSSAAPRTLKTKDAAITAQVGDSKHRSKAVKTKSAANSSSSRTLAKVSSLKKTGALALPTRAVATLSYTVDELWAGEVYQFVVAASNRCGLGEFSRVSDYVKMDCMAPDQPEKPEIVSVDQRQIDVQWVKPRCNGSEVLQYTLRWCQQVEDSLIPKEQTIDLLTRSIAGTKYTLSSLEPGSPVQVWVSASNLVDNKLLTSLESLPSDAVATLCDVPGKPEAPDLVEPTAHTLLLTWTPPKRNGLPIDAYDVALYSEDTQFGVRVRQLSREFTLKPQDLLQLSSDARTVAFLLRHLRGDTFYSATVSACNSLGASGVSVACVPVQTRAPIVPDAIPEAPIVSDVTPTSVVVTWKLPSHDGGAALRGFHVEYSVRSNRSDGRFEVKMESGGDVTVSRGLELRATFLKPHRVYRFRVSPENRVGRASPSAWSEEFATPSLVEFTVTRYFAYRPPEEHAAARYIQRRYRAWKKAAVDEARFITALVEVLRHWHI</sequence>
<dbReference type="PANTHER" id="PTHR13817">
    <property type="entry name" value="TITIN"/>
    <property type="match status" value="1"/>
</dbReference>
<protein>
    <recommendedName>
        <fullName evidence="3">Fibronectin type-III domain-containing protein</fullName>
    </recommendedName>
</protein>
<dbReference type="Pfam" id="PF00400">
    <property type="entry name" value="WD40"/>
    <property type="match status" value="5"/>
</dbReference>
<reference evidence="4 6" key="1">
    <citation type="submission" date="2018-09" db="EMBL/GenBank/DDBJ databases">
        <title>Genomic investigation of the strawberry pathogen Phytophthora fragariae indicates pathogenicity is determined by transcriptional variation in three key races.</title>
        <authorList>
            <person name="Adams T.M."/>
            <person name="Armitage A.D."/>
            <person name="Sobczyk M.K."/>
            <person name="Bates H.J."/>
            <person name="Dunwell J.M."/>
            <person name="Nellist C.F."/>
            <person name="Harrison R.J."/>
        </authorList>
    </citation>
    <scope>NUCLEOTIDE SEQUENCE [LARGE SCALE GENOMIC DNA]</scope>
    <source>
        <strain evidence="4 6">SCRP249</strain>
        <strain evidence="5 7">SCRP333</strain>
    </source>
</reference>
<evidence type="ECO:0000313" key="5">
    <source>
        <dbReference type="EMBL" id="KAE9320144.1"/>
    </source>
</evidence>
<dbReference type="InterPro" id="IPR001680">
    <property type="entry name" value="WD40_rpt"/>
</dbReference>
<feature type="domain" description="Fibronectin type-III" evidence="3">
    <location>
        <begin position="631"/>
        <end position="732"/>
    </location>
</feature>
<keyword evidence="1" id="KW-0677">Repeat</keyword>
<dbReference type="Pfam" id="PF00041">
    <property type="entry name" value="fn3"/>
    <property type="match status" value="3"/>
</dbReference>
<dbReference type="InterPro" id="IPR050964">
    <property type="entry name" value="Striated_Muscle_Regulatory"/>
</dbReference>
<keyword evidence="2" id="KW-0853">WD repeat</keyword>
<feature type="repeat" description="WD" evidence="2">
    <location>
        <begin position="591"/>
        <end position="625"/>
    </location>
</feature>
<dbReference type="EMBL" id="QXFV01001369">
    <property type="protein sequence ID" value="KAE9007603.1"/>
    <property type="molecule type" value="Genomic_DNA"/>
</dbReference>
<feature type="domain" description="Fibronectin type-III" evidence="3">
    <location>
        <begin position="919"/>
        <end position="1023"/>
    </location>
</feature>
<dbReference type="Gene3D" id="2.60.40.10">
    <property type="entry name" value="Immunoglobulins"/>
    <property type="match status" value="5"/>
</dbReference>
<dbReference type="InterPro" id="IPR036116">
    <property type="entry name" value="FN3_sf"/>
</dbReference>
<dbReference type="SMART" id="SM00060">
    <property type="entry name" value="FN3"/>
    <property type="match status" value="5"/>
</dbReference>
<feature type="repeat" description="WD" evidence="2">
    <location>
        <begin position="192"/>
        <end position="233"/>
    </location>
</feature>
<dbReference type="Proteomes" id="UP000434957">
    <property type="component" value="Unassembled WGS sequence"/>
</dbReference>
<evidence type="ECO:0000256" key="2">
    <source>
        <dbReference type="PROSITE-ProRule" id="PRU00221"/>
    </source>
</evidence>
<evidence type="ECO:0000313" key="4">
    <source>
        <dbReference type="EMBL" id="KAE9007603.1"/>
    </source>
</evidence>
<dbReference type="PANTHER" id="PTHR13817:SF73">
    <property type="entry name" value="FIBRONECTIN TYPE-III DOMAIN-CONTAINING PROTEIN"/>
    <property type="match status" value="1"/>
</dbReference>
<accession>A0A6A3KUY4</accession>
<feature type="domain" description="Fibronectin type-III" evidence="3">
    <location>
        <begin position="1027"/>
        <end position="1137"/>
    </location>
</feature>
<keyword evidence="7" id="KW-1185">Reference proteome</keyword>
<dbReference type="PROSITE" id="PS50853">
    <property type="entry name" value="FN3"/>
    <property type="match status" value="4"/>
</dbReference>
<dbReference type="Proteomes" id="UP000429607">
    <property type="component" value="Unassembled WGS sequence"/>
</dbReference>
<dbReference type="PROSITE" id="PS50294">
    <property type="entry name" value="WD_REPEATS_REGION"/>
    <property type="match status" value="3"/>
</dbReference>
<dbReference type="PROSITE" id="PS50082">
    <property type="entry name" value="WD_REPEATS_2"/>
    <property type="match status" value="3"/>
</dbReference>
<dbReference type="InterPro" id="IPR003961">
    <property type="entry name" value="FN3_dom"/>
</dbReference>